<dbReference type="AlphaFoldDB" id="D0L0F1"/>
<feature type="region of interest" description="Disordered" evidence="5">
    <location>
        <begin position="172"/>
        <end position="207"/>
    </location>
</feature>
<gene>
    <name evidence="8" type="ordered locus">Hneap_1340</name>
</gene>
<dbReference type="PRINTS" id="PR01023">
    <property type="entry name" value="NAFLGMOTY"/>
</dbReference>
<evidence type="ECO:0000256" key="6">
    <source>
        <dbReference type="SAM" id="SignalP"/>
    </source>
</evidence>
<keyword evidence="9" id="KW-1185">Reference proteome</keyword>
<feature type="domain" description="OmpA-like" evidence="7">
    <location>
        <begin position="88"/>
        <end position="205"/>
    </location>
</feature>
<dbReference type="InterPro" id="IPR006690">
    <property type="entry name" value="OMPA-like_CS"/>
</dbReference>
<keyword evidence="2 4" id="KW-0472">Membrane</keyword>
<evidence type="ECO:0000313" key="9">
    <source>
        <dbReference type="Proteomes" id="UP000009102"/>
    </source>
</evidence>
<evidence type="ECO:0000259" key="7">
    <source>
        <dbReference type="PROSITE" id="PS51123"/>
    </source>
</evidence>
<proteinExistence type="predicted"/>
<evidence type="ECO:0000313" key="8">
    <source>
        <dbReference type="EMBL" id="ACX96174.1"/>
    </source>
</evidence>
<dbReference type="KEGG" id="hna:Hneap_1340"/>
<keyword evidence="3" id="KW-0998">Cell outer membrane</keyword>
<evidence type="ECO:0000256" key="5">
    <source>
        <dbReference type="SAM" id="MobiDB-lite"/>
    </source>
</evidence>
<dbReference type="EMBL" id="CP001801">
    <property type="protein sequence ID" value="ACX96174.1"/>
    <property type="molecule type" value="Genomic_DNA"/>
</dbReference>
<dbReference type="Gene3D" id="3.30.1330.60">
    <property type="entry name" value="OmpA-like domain"/>
    <property type="match status" value="1"/>
</dbReference>
<dbReference type="Pfam" id="PF00691">
    <property type="entry name" value="OmpA"/>
    <property type="match status" value="1"/>
</dbReference>
<dbReference type="InterPro" id="IPR006664">
    <property type="entry name" value="OMP_bac"/>
</dbReference>
<accession>D0L0F1</accession>
<evidence type="ECO:0000256" key="1">
    <source>
        <dbReference type="ARBA" id="ARBA00004442"/>
    </source>
</evidence>
<dbReference type="eggNOG" id="COG2885">
    <property type="taxonomic scope" value="Bacteria"/>
</dbReference>
<name>D0L0F1_HALNC</name>
<dbReference type="InterPro" id="IPR036737">
    <property type="entry name" value="OmpA-like_sf"/>
</dbReference>
<evidence type="ECO:0000256" key="3">
    <source>
        <dbReference type="ARBA" id="ARBA00023237"/>
    </source>
</evidence>
<dbReference type="CDD" id="cd07185">
    <property type="entry name" value="OmpA_C-like"/>
    <property type="match status" value="1"/>
</dbReference>
<feature type="chain" id="PRO_5003009913" evidence="6">
    <location>
        <begin position="24"/>
        <end position="207"/>
    </location>
</feature>
<dbReference type="SUPFAM" id="SSF103088">
    <property type="entry name" value="OmpA-like"/>
    <property type="match status" value="1"/>
</dbReference>
<dbReference type="HOGENOM" id="CLU_016890_5_0_6"/>
<evidence type="ECO:0000256" key="2">
    <source>
        <dbReference type="ARBA" id="ARBA00023136"/>
    </source>
</evidence>
<dbReference type="Proteomes" id="UP000009102">
    <property type="component" value="Chromosome"/>
</dbReference>
<evidence type="ECO:0000256" key="4">
    <source>
        <dbReference type="PROSITE-ProRule" id="PRU00473"/>
    </source>
</evidence>
<dbReference type="InterPro" id="IPR050330">
    <property type="entry name" value="Bact_OuterMem_StrucFunc"/>
</dbReference>
<dbReference type="PROSITE" id="PS51123">
    <property type="entry name" value="OMPA_2"/>
    <property type="match status" value="1"/>
</dbReference>
<comment type="subcellular location">
    <subcellularLocation>
        <location evidence="1">Cell outer membrane</location>
    </subcellularLocation>
</comment>
<dbReference type="PROSITE" id="PS01068">
    <property type="entry name" value="OMPA_1"/>
    <property type="match status" value="1"/>
</dbReference>
<dbReference type="PANTHER" id="PTHR30329">
    <property type="entry name" value="STATOR ELEMENT OF FLAGELLAR MOTOR COMPLEX"/>
    <property type="match status" value="1"/>
</dbReference>
<dbReference type="RefSeq" id="WP_012824208.1">
    <property type="nucleotide sequence ID" value="NC_013422.1"/>
</dbReference>
<feature type="signal peptide" evidence="6">
    <location>
        <begin position="1"/>
        <end position="23"/>
    </location>
</feature>
<dbReference type="PRINTS" id="PR01021">
    <property type="entry name" value="OMPADOMAIN"/>
</dbReference>
<organism evidence="8 9">
    <name type="scientific">Halothiobacillus neapolitanus (strain ATCC 23641 / DSM 15147 / CIP 104769 / NCIMB 8539 / c2)</name>
    <name type="common">Thiobacillus neapolitanus</name>
    <dbReference type="NCBI Taxonomy" id="555778"/>
    <lineage>
        <taxon>Bacteria</taxon>
        <taxon>Pseudomonadati</taxon>
        <taxon>Pseudomonadota</taxon>
        <taxon>Gammaproteobacteria</taxon>
        <taxon>Chromatiales</taxon>
        <taxon>Halothiobacillaceae</taxon>
        <taxon>Halothiobacillus</taxon>
    </lineage>
</organism>
<dbReference type="GO" id="GO:0009279">
    <property type="term" value="C:cell outer membrane"/>
    <property type="evidence" value="ECO:0007669"/>
    <property type="project" value="UniProtKB-SubCell"/>
</dbReference>
<reference evidence="8 9" key="1">
    <citation type="submission" date="2009-10" db="EMBL/GenBank/DDBJ databases">
        <title>Complete sequence of Halothiobacillus neapolitanus c2.</title>
        <authorList>
            <consortium name="US DOE Joint Genome Institute"/>
            <person name="Lucas S."/>
            <person name="Copeland A."/>
            <person name="Lapidus A."/>
            <person name="Glavina del Rio T."/>
            <person name="Tice H."/>
            <person name="Bruce D."/>
            <person name="Goodwin L."/>
            <person name="Pitluck S."/>
            <person name="Davenport K."/>
            <person name="Brettin T."/>
            <person name="Detter J.C."/>
            <person name="Han C."/>
            <person name="Tapia R."/>
            <person name="Larimer F."/>
            <person name="Land M."/>
            <person name="Hauser L."/>
            <person name="Kyrpides N."/>
            <person name="Mikhailova N."/>
            <person name="Kerfeld C."/>
            <person name="Cannon G."/>
            <person name="Heinhort S."/>
        </authorList>
    </citation>
    <scope>NUCLEOTIDE SEQUENCE [LARGE SCALE GENOMIC DNA]</scope>
    <source>
        <strain evidence="9">ATCC 23641 / c2</strain>
    </source>
</reference>
<dbReference type="OrthoDB" id="9805832at2"/>
<dbReference type="STRING" id="555778.Hneap_1340"/>
<dbReference type="InterPro" id="IPR006665">
    <property type="entry name" value="OmpA-like"/>
</dbReference>
<keyword evidence="6" id="KW-0732">Signal</keyword>
<sequence>MNKFTVLATGIVAAMALSGQAFADQKPLSPYVFNSAGEPVMTPYGECVHNGVGKVTPETAIMACDPDMIAKPKEAAPAALVEPPPAPEMKTVTLTADTYFDFDKYNLKPAGKEALDKLISEMGDMNSIAKIKVVGYTDSIGTEKYNIGLSERRANTVAKYLTAHNIPADKIETQGMGEADPVASNKTKEGRAKNRRVVVTTEGVSSN</sequence>
<dbReference type="PANTHER" id="PTHR30329:SF21">
    <property type="entry name" value="LIPOPROTEIN YIAD-RELATED"/>
    <property type="match status" value="1"/>
</dbReference>
<protein>
    <submittedName>
        <fullName evidence="8">OmpA/MotB domain protein</fullName>
    </submittedName>
</protein>